<evidence type="ECO:0000256" key="2">
    <source>
        <dbReference type="SAM" id="MobiDB-lite"/>
    </source>
</evidence>
<dbReference type="Proteomes" id="UP000688137">
    <property type="component" value="Unassembled WGS sequence"/>
</dbReference>
<comment type="caution">
    <text evidence="3">The sequence shown here is derived from an EMBL/GenBank/DDBJ whole genome shotgun (WGS) entry which is preliminary data.</text>
</comment>
<feature type="region of interest" description="Disordered" evidence="2">
    <location>
        <begin position="155"/>
        <end position="174"/>
    </location>
</feature>
<evidence type="ECO:0000313" key="3">
    <source>
        <dbReference type="EMBL" id="CAD8067165.1"/>
    </source>
</evidence>
<keyword evidence="4" id="KW-1185">Reference proteome</keyword>
<protein>
    <submittedName>
        <fullName evidence="3">Uncharacterized protein</fullName>
    </submittedName>
</protein>
<name>A0A8S1LL13_PARPR</name>
<dbReference type="EMBL" id="CAJJDM010000039">
    <property type="protein sequence ID" value="CAD8067165.1"/>
    <property type="molecule type" value="Genomic_DNA"/>
</dbReference>
<organism evidence="3 4">
    <name type="scientific">Paramecium primaurelia</name>
    <dbReference type="NCBI Taxonomy" id="5886"/>
    <lineage>
        <taxon>Eukaryota</taxon>
        <taxon>Sar</taxon>
        <taxon>Alveolata</taxon>
        <taxon>Ciliophora</taxon>
        <taxon>Intramacronucleata</taxon>
        <taxon>Oligohymenophorea</taxon>
        <taxon>Peniculida</taxon>
        <taxon>Parameciidae</taxon>
        <taxon>Paramecium</taxon>
    </lineage>
</organism>
<dbReference type="OMA" id="CEMMNTK"/>
<sequence length="306" mass="35310">MINNLQIAPLTALHKLLSVNKPIKINDKLHESQKQKSLQKSIQNLSSSQCEMMNTKMKNKLPTPKNTIDLSLRQSLGKISNNNDSGIKTNKNIKNELISVLRKAQSQSKKNNNLEKLLSTSNAPKQFSNLESFKMKRPPLLQYLGEENEKLKIQSAKSATEKNKSPENRYSSGFFTSTNQRQQQLFGSLNEVLKQYIQCKSQQKQAGTGEGIKVCKSARSTQQQLLMNDPENQEKYFPKQKSDYSKGQSKILHENLHNLFLKTQNVLAKYQAKELQWKKQKKQLRDEIRILKQLLKQQQLQNQIYH</sequence>
<proteinExistence type="predicted"/>
<evidence type="ECO:0000313" key="4">
    <source>
        <dbReference type="Proteomes" id="UP000688137"/>
    </source>
</evidence>
<evidence type="ECO:0000256" key="1">
    <source>
        <dbReference type="SAM" id="Coils"/>
    </source>
</evidence>
<keyword evidence="1" id="KW-0175">Coiled coil</keyword>
<gene>
    <name evidence="3" type="ORF">PPRIM_AZ9-3.1.T0400144</name>
</gene>
<dbReference type="AlphaFoldDB" id="A0A8S1LL13"/>
<reference evidence="3" key="1">
    <citation type="submission" date="2021-01" db="EMBL/GenBank/DDBJ databases">
        <authorList>
            <consortium name="Genoscope - CEA"/>
            <person name="William W."/>
        </authorList>
    </citation>
    <scope>NUCLEOTIDE SEQUENCE</scope>
</reference>
<feature type="coiled-coil region" evidence="1">
    <location>
        <begin position="267"/>
        <end position="301"/>
    </location>
</feature>
<accession>A0A8S1LL13</accession>